<comment type="caution">
    <text evidence="7">The sequence shown here is derived from an EMBL/GenBank/DDBJ whole genome shotgun (WGS) entry which is preliminary data.</text>
</comment>
<evidence type="ECO:0000256" key="2">
    <source>
        <dbReference type="ARBA" id="ARBA00022692"/>
    </source>
</evidence>
<dbReference type="Pfam" id="PF03798">
    <property type="entry name" value="TRAM_LAG1_CLN8"/>
    <property type="match status" value="1"/>
</dbReference>
<keyword evidence="4 5" id="KW-0472">Membrane</keyword>
<keyword evidence="2 5" id="KW-0812">Transmembrane</keyword>
<sequence length="260" mass="28599">MSSAQELLDIARANAPLLLPTIGYAAAWLALRFVFYTIIRANWKHKGIKDAGVVEKILEEAYAIIGSVVAFALGLRALQHSDGGGCGLGSTLACFSGWPSAPGGRHPSVALYHNVELGWYMHYLAKHPLGIGIEDNMQMHIHHASTIALLLISFGLNLHRIGVLVLLILNMSNPFLHVVKVLHYLDATLLESWRVHPGFLDPATHLPVYLAANLLLGLLMVLQVQWFGGIVRVLSKALRGSTKEFRQESQAQDYAKKKDE</sequence>
<dbReference type="GO" id="GO:0050291">
    <property type="term" value="F:sphingosine N-acyltransferase activity"/>
    <property type="evidence" value="ECO:0007669"/>
    <property type="project" value="InterPro"/>
</dbReference>
<feature type="domain" description="TLC" evidence="6">
    <location>
        <begin position="55"/>
        <end position="239"/>
    </location>
</feature>
<protein>
    <recommendedName>
        <fullName evidence="6">TLC domain-containing protein</fullName>
    </recommendedName>
</protein>
<dbReference type="PANTHER" id="PTHR12560:SF0">
    <property type="entry name" value="LD18904P"/>
    <property type="match status" value="1"/>
</dbReference>
<feature type="transmembrane region" description="Helical" evidence="5">
    <location>
        <begin position="208"/>
        <end position="234"/>
    </location>
</feature>
<comment type="subcellular location">
    <subcellularLocation>
        <location evidence="1">Membrane</location>
        <topology evidence="1">Multi-pass membrane protein</topology>
    </subcellularLocation>
</comment>
<dbReference type="OrthoDB" id="537032at2759"/>
<organism evidence="7 8">
    <name type="scientific">Gonium pectorale</name>
    <name type="common">Green alga</name>
    <dbReference type="NCBI Taxonomy" id="33097"/>
    <lineage>
        <taxon>Eukaryota</taxon>
        <taxon>Viridiplantae</taxon>
        <taxon>Chlorophyta</taxon>
        <taxon>core chlorophytes</taxon>
        <taxon>Chlorophyceae</taxon>
        <taxon>CS clade</taxon>
        <taxon>Chlamydomonadales</taxon>
        <taxon>Volvocaceae</taxon>
        <taxon>Gonium</taxon>
    </lineage>
</organism>
<reference evidence="8" key="1">
    <citation type="journal article" date="2016" name="Nat. Commun.">
        <title>The Gonium pectorale genome demonstrates co-option of cell cycle regulation during the evolution of multicellularity.</title>
        <authorList>
            <person name="Hanschen E.R."/>
            <person name="Marriage T.N."/>
            <person name="Ferris P.J."/>
            <person name="Hamaji T."/>
            <person name="Toyoda A."/>
            <person name="Fujiyama A."/>
            <person name="Neme R."/>
            <person name="Noguchi H."/>
            <person name="Minakuchi Y."/>
            <person name="Suzuki M."/>
            <person name="Kawai-Toyooka H."/>
            <person name="Smith D.R."/>
            <person name="Sparks H."/>
            <person name="Anderson J."/>
            <person name="Bakaric R."/>
            <person name="Luria V."/>
            <person name="Karger A."/>
            <person name="Kirschner M.W."/>
            <person name="Durand P.M."/>
            <person name="Michod R.E."/>
            <person name="Nozaki H."/>
            <person name="Olson B.J."/>
        </authorList>
    </citation>
    <scope>NUCLEOTIDE SEQUENCE [LARGE SCALE GENOMIC DNA]</scope>
    <source>
        <strain evidence="8">NIES-2863</strain>
    </source>
</reference>
<keyword evidence="8" id="KW-1185">Reference proteome</keyword>
<evidence type="ECO:0000256" key="3">
    <source>
        <dbReference type="ARBA" id="ARBA00022989"/>
    </source>
</evidence>
<evidence type="ECO:0000256" key="4">
    <source>
        <dbReference type="ARBA" id="ARBA00023136"/>
    </source>
</evidence>
<dbReference type="STRING" id="33097.A0A150GUC3"/>
<dbReference type="InterPro" id="IPR016439">
    <property type="entry name" value="Lag1/Lac1-like"/>
</dbReference>
<keyword evidence="3 5" id="KW-1133">Transmembrane helix</keyword>
<dbReference type="PANTHER" id="PTHR12560">
    <property type="entry name" value="LONGEVITY ASSURANCE FACTOR 1 LAG1"/>
    <property type="match status" value="1"/>
</dbReference>
<dbReference type="PIRSF" id="PIRSF005225">
    <property type="entry name" value="LAG1_LAC1"/>
    <property type="match status" value="1"/>
</dbReference>
<evidence type="ECO:0000259" key="6">
    <source>
        <dbReference type="SMART" id="SM00724"/>
    </source>
</evidence>
<gene>
    <name evidence="7" type="ORF">GPECTOR_8g315</name>
</gene>
<evidence type="ECO:0000256" key="5">
    <source>
        <dbReference type="SAM" id="Phobius"/>
    </source>
</evidence>
<name>A0A150GUC3_GONPE</name>
<feature type="transmembrane region" description="Helical" evidence="5">
    <location>
        <begin position="17"/>
        <end position="39"/>
    </location>
</feature>
<dbReference type="EMBL" id="LSYV01000009">
    <property type="protein sequence ID" value="KXZ52940.1"/>
    <property type="molecule type" value="Genomic_DNA"/>
</dbReference>
<evidence type="ECO:0000256" key="1">
    <source>
        <dbReference type="ARBA" id="ARBA00004141"/>
    </source>
</evidence>
<accession>A0A150GUC3</accession>
<dbReference type="SMART" id="SM00724">
    <property type="entry name" value="TLC"/>
    <property type="match status" value="1"/>
</dbReference>
<dbReference type="Proteomes" id="UP000075714">
    <property type="component" value="Unassembled WGS sequence"/>
</dbReference>
<dbReference type="GO" id="GO:0005789">
    <property type="term" value="C:endoplasmic reticulum membrane"/>
    <property type="evidence" value="ECO:0007669"/>
    <property type="project" value="UniProtKB-SubCell"/>
</dbReference>
<dbReference type="GO" id="GO:0046513">
    <property type="term" value="P:ceramide biosynthetic process"/>
    <property type="evidence" value="ECO:0007669"/>
    <property type="project" value="InterPro"/>
</dbReference>
<proteinExistence type="predicted"/>
<dbReference type="AlphaFoldDB" id="A0A150GUC3"/>
<dbReference type="InterPro" id="IPR006634">
    <property type="entry name" value="TLC-dom"/>
</dbReference>
<evidence type="ECO:0000313" key="7">
    <source>
        <dbReference type="EMBL" id="KXZ52940.1"/>
    </source>
</evidence>
<feature type="transmembrane region" description="Helical" evidence="5">
    <location>
        <begin position="147"/>
        <end position="169"/>
    </location>
</feature>
<evidence type="ECO:0000313" key="8">
    <source>
        <dbReference type="Proteomes" id="UP000075714"/>
    </source>
</evidence>